<accession>A0ABW6VK80</accession>
<dbReference type="EMBL" id="JBIAXI010000064">
    <property type="protein sequence ID" value="MFF4779665.1"/>
    <property type="molecule type" value="Genomic_DNA"/>
</dbReference>
<evidence type="ECO:0000313" key="2">
    <source>
        <dbReference type="Proteomes" id="UP001602119"/>
    </source>
</evidence>
<dbReference type="Proteomes" id="UP001602119">
    <property type="component" value="Unassembled WGS sequence"/>
</dbReference>
<evidence type="ECO:0000313" key="1">
    <source>
        <dbReference type="EMBL" id="MFF4779665.1"/>
    </source>
</evidence>
<keyword evidence="2" id="KW-1185">Reference proteome</keyword>
<sequence>MQRTFADRDLSNVDYVYLWADGIHVKRGGEDVGVSEAGQRHGFSGFLGLFDLRLEG</sequence>
<protein>
    <submittedName>
        <fullName evidence="1">Uncharacterized protein</fullName>
    </submittedName>
</protein>
<organism evidence="1 2">
    <name type="scientific">Microtetraspora fusca</name>
    <dbReference type="NCBI Taxonomy" id="1997"/>
    <lineage>
        <taxon>Bacteria</taxon>
        <taxon>Bacillati</taxon>
        <taxon>Actinomycetota</taxon>
        <taxon>Actinomycetes</taxon>
        <taxon>Streptosporangiales</taxon>
        <taxon>Streptosporangiaceae</taxon>
        <taxon>Microtetraspora</taxon>
    </lineage>
</organism>
<proteinExistence type="predicted"/>
<gene>
    <name evidence="1" type="ORF">ACFY05_43325</name>
</gene>
<name>A0ABW6VK80_MICFU</name>
<reference evidence="1 2" key="1">
    <citation type="submission" date="2024-10" db="EMBL/GenBank/DDBJ databases">
        <title>The Natural Products Discovery Center: Release of the First 8490 Sequenced Strains for Exploring Actinobacteria Biosynthetic Diversity.</title>
        <authorList>
            <person name="Kalkreuter E."/>
            <person name="Kautsar S.A."/>
            <person name="Yang D."/>
            <person name="Bader C.D."/>
            <person name="Teijaro C.N."/>
            <person name="Fluegel L."/>
            <person name="Davis C.M."/>
            <person name="Simpson J.R."/>
            <person name="Lauterbach L."/>
            <person name="Steele A.D."/>
            <person name="Gui C."/>
            <person name="Meng S."/>
            <person name="Li G."/>
            <person name="Viehrig K."/>
            <person name="Ye F."/>
            <person name="Su P."/>
            <person name="Kiefer A.F."/>
            <person name="Nichols A."/>
            <person name="Cepeda A.J."/>
            <person name="Yan W."/>
            <person name="Fan B."/>
            <person name="Jiang Y."/>
            <person name="Adhikari A."/>
            <person name="Zheng C.-J."/>
            <person name="Schuster L."/>
            <person name="Cowan T.M."/>
            <person name="Smanski M.J."/>
            <person name="Chevrette M.G."/>
            <person name="De Carvalho L.P.S."/>
            <person name="Shen B."/>
        </authorList>
    </citation>
    <scope>NUCLEOTIDE SEQUENCE [LARGE SCALE GENOMIC DNA]</scope>
    <source>
        <strain evidence="1 2">NPDC001281</strain>
    </source>
</reference>
<comment type="caution">
    <text evidence="1">The sequence shown here is derived from an EMBL/GenBank/DDBJ whole genome shotgun (WGS) entry which is preliminary data.</text>
</comment>
<dbReference type="RefSeq" id="WP_169808860.1">
    <property type="nucleotide sequence ID" value="NZ_BBYK01000040.1"/>
</dbReference>